<organism evidence="1 2">
    <name type="scientific">Pseudobacteriovorax antillogorgiicola</name>
    <dbReference type="NCBI Taxonomy" id="1513793"/>
    <lineage>
        <taxon>Bacteria</taxon>
        <taxon>Pseudomonadati</taxon>
        <taxon>Bdellovibrionota</taxon>
        <taxon>Oligoflexia</taxon>
        <taxon>Oligoflexales</taxon>
        <taxon>Pseudobacteriovoracaceae</taxon>
        <taxon>Pseudobacteriovorax</taxon>
    </lineage>
</organism>
<protein>
    <submittedName>
        <fullName evidence="1">PilZ domain-containing protein</fullName>
    </submittedName>
</protein>
<reference evidence="2" key="1">
    <citation type="submission" date="2017-04" db="EMBL/GenBank/DDBJ databases">
        <authorList>
            <person name="Varghese N."/>
            <person name="Submissions S."/>
        </authorList>
    </citation>
    <scope>NUCLEOTIDE SEQUENCE [LARGE SCALE GENOMIC DNA]</scope>
    <source>
        <strain evidence="2">RKEM611</strain>
    </source>
</reference>
<dbReference type="AlphaFoldDB" id="A0A1Y6C7I3"/>
<dbReference type="RefSeq" id="WP_132320462.1">
    <property type="nucleotide sequence ID" value="NZ_FWZT01000012.1"/>
</dbReference>
<accession>A0A1Y6C7I3</accession>
<dbReference type="STRING" id="1513793.SAMN06296036_11295"/>
<name>A0A1Y6C7I3_9BACT</name>
<proteinExistence type="predicted"/>
<evidence type="ECO:0000313" key="1">
    <source>
        <dbReference type="EMBL" id="SMF40639.1"/>
    </source>
</evidence>
<evidence type="ECO:0000313" key="2">
    <source>
        <dbReference type="Proteomes" id="UP000192907"/>
    </source>
</evidence>
<gene>
    <name evidence="1" type="ORF">SAMN06296036_11295</name>
</gene>
<sequence length="237" mass="27056">MSLVNLDKSLGNMRGAISDEVIEYEPFEFSTFSLGIISPENMIEGTHVVMETHRSGRILFQVIAKSHHQHKKLYRYRLTCVDKDVDLSRVLEIDPRSGRIKFERLGSHLQYARFIMNPRIHVQSKTFGSADSYLLEGVDISKTGMLLCSPHPFGTIPFIDNTLLEVRLDTDRTFSAQPLQSLCKVVRHYQEGVRDTATRYYAVRFVEFTHDEQVAWDHLISNIEHTAISSAKVSLAA</sequence>
<dbReference type="Proteomes" id="UP000192907">
    <property type="component" value="Unassembled WGS sequence"/>
</dbReference>
<keyword evidence="2" id="KW-1185">Reference proteome</keyword>
<dbReference type="EMBL" id="FWZT01000012">
    <property type="protein sequence ID" value="SMF40639.1"/>
    <property type="molecule type" value="Genomic_DNA"/>
</dbReference>